<protein>
    <submittedName>
        <fullName evidence="8">Glycine betaine uptake system permease protein YehY</fullName>
    </submittedName>
</protein>
<feature type="transmembrane region" description="Helical" evidence="6">
    <location>
        <begin position="84"/>
        <end position="108"/>
    </location>
</feature>
<dbReference type="Gene3D" id="1.10.3720.10">
    <property type="entry name" value="MetI-like"/>
    <property type="match status" value="1"/>
</dbReference>
<proteinExistence type="inferred from homology"/>
<reference evidence="8" key="1">
    <citation type="journal article" date="2021" name="Front. Microbiol.">
        <title>Comprehensive Comparative Genomics and Phenotyping of Methylobacterium Species.</title>
        <authorList>
            <person name="Alessa O."/>
            <person name="Ogura Y."/>
            <person name="Fujitani Y."/>
            <person name="Takami H."/>
            <person name="Hayashi T."/>
            <person name="Sahin N."/>
            <person name="Tani A."/>
        </authorList>
    </citation>
    <scope>NUCLEOTIDE SEQUENCE</scope>
    <source>
        <strain evidence="8">LMG 23639</strain>
    </source>
</reference>
<dbReference type="EMBL" id="BPQR01000042">
    <property type="protein sequence ID" value="GJE07246.1"/>
    <property type="molecule type" value="Genomic_DNA"/>
</dbReference>
<dbReference type="SUPFAM" id="SSF161098">
    <property type="entry name" value="MetI-like"/>
    <property type="match status" value="1"/>
</dbReference>
<keyword evidence="9" id="KW-1185">Reference proteome</keyword>
<dbReference type="InterPro" id="IPR000515">
    <property type="entry name" value="MetI-like"/>
</dbReference>
<dbReference type="InterPro" id="IPR051204">
    <property type="entry name" value="ABC_transp_perm/SBD"/>
</dbReference>
<gene>
    <name evidence="8" type="primary">yehY</name>
    <name evidence="8" type="ORF">AOPFMNJM_2572</name>
</gene>
<keyword evidence="3 6" id="KW-0812">Transmembrane</keyword>
<evidence type="ECO:0000256" key="6">
    <source>
        <dbReference type="RuleBase" id="RU363032"/>
    </source>
</evidence>
<evidence type="ECO:0000256" key="5">
    <source>
        <dbReference type="ARBA" id="ARBA00023136"/>
    </source>
</evidence>
<evidence type="ECO:0000259" key="7">
    <source>
        <dbReference type="PROSITE" id="PS50928"/>
    </source>
</evidence>
<organism evidence="8 9">
    <name type="scientific">Methylobacterium jeotgali</name>
    <dbReference type="NCBI Taxonomy" id="381630"/>
    <lineage>
        <taxon>Bacteria</taxon>
        <taxon>Pseudomonadati</taxon>
        <taxon>Pseudomonadota</taxon>
        <taxon>Alphaproteobacteria</taxon>
        <taxon>Hyphomicrobiales</taxon>
        <taxon>Methylobacteriaceae</taxon>
        <taxon>Methylobacterium</taxon>
    </lineage>
</organism>
<feature type="transmembrane region" description="Helical" evidence="6">
    <location>
        <begin position="148"/>
        <end position="170"/>
    </location>
</feature>
<evidence type="ECO:0000313" key="8">
    <source>
        <dbReference type="EMBL" id="GJE07246.1"/>
    </source>
</evidence>
<keyword evidence="5 6" id="KW-0472">Membrane</keyword>
<comment type="subcellular location">
    <subcellularLocation>
        <location evidence="1 6">Cell membrane</location>
        <topology evidence="1 6">Multi-pass membrane protein</topology>
    </subcellularLocation>
</comment>
<feature type="transmembrane region" description="Helical" evidence="6">
    <location>
        <begin position="223"/>
        <end position="245"/>
    </location>
</feature>
<dbReference type="PANTHER" id="PTHR30177">
    <property type="entry name" value="GLYCINE BETAINE/L-PROLINE TRANSPORT SYSTEM PERMEASE PROTEIN PROW"/>
    <property type="match status" value="1"/>
</dbReference>
<accession>A0ABQ4SYE5</accession>
<feature type="transmembrane region" description="Helical" evidence="6">
    <location>
        <begin position="120"/>
        <end position="141"/>
    </location>
</feature>
<dbReference type="Proteomes" id="UP001055102">
    <property type="component" value="Unassembled WGS sequence"/>
</dbReference>
<evidence type="ECO:0000313" key="9">
    <source>
        <dbReference type="Proteomes" id="UP001055102"/>
    </source>
</evidence>
<feature type="transmembrane region" description="Helical" evidence="6">
    <location>
        <begin position="257"/>
        <end position="277"/>
    </location>
</feature>
<feature type="transmembrane region" description="Helical" evidence="6">
    <location>
        <begin position="362"/>
        <end position="385"/>
    </location>
</feature>
<comment type="caution">
    <text evidence="8">The sequence shown here is derived from an EMBL/GenBank/DDBJ whole genome shotgun (WGS) entry which is preliminary data.</text>
</comment>
<dbReference type="RefSeq" id="WP_238276345.1">
    <property type="nucleotide sequence ID" value="NZ_BPQR01000042.1"/>
</dbReference>
<dbReference type="Pfam" id="PF00528">
    <property type="entry name" value="BPD_transp_1"/>
    <property type="match status" value="1"/>
</dbReference>
<comment type="similarity">
    <text evidence="6">Belongs to the binding-protein-dependent transport system permease family.</text>
</comment>
<keyword evidence="2 6" id="KW-0813">Transport</keyword>
<evidence type="ECO:0000256" key="4">
    <source>
        <dbReference type="ARBA" id="ARBA00022989"/>
    </source>
</evidence>
<sequence length="390" mass="37947">MTAAAARPRRAAPLGGFRAVAAVVAAAAFPGALYGLPLLGVSANRLAIGEPVLAGTGFGPAILLAAALGAGASLLLGLSRRRRFAACAAGLAALGLLLLLAGLGQGAANVLASRPPAARAALALGAWLALGGTGAVLALALRRAATPVPGLAALAVLASAIAATGAAGLLDALSLAVEFRTRREGLLGALGEHLALSCGAVALAAILVVALRLFRGARGAADLLASGIQVVPAVALLGALVALFSGLLKAAPGLREAGLSALGTAPALIAVAAYLMLPLQRGLDAAWRAPDRDTLDAARGLGLSPGQIVLRVRLPVGAPALIGGLRVACVQAIGLATLGALVGAGGLGRLVFDGMAQFAPDLILLGAIPIVALSLLAEMLLSALAGSLQP</sequence>
<feature type="transmembrane region" description="Helical" evidence="6">
    <location>
        <begin position="320"/>
        <end position="342"/>
    </location>
</feature>
<feature type="transmembrane region" description="Helical" evidence="6">
    <location>
        <begin position="57"/>
        <end position="77"/>
    </location>
</feature>
<keyword evidence="4 6" id="KW-1133">Transmembrane helix</keyword>
<name>A0ABQ4SYE5_9HYPH</name>
<feature type="transmembrane region" description="Helical" evidence="6">
    <location>
        <begin position="17"/>
        <end position="37"/>
    </location>
</feature>
<feature type="domain" description="ABC transmembrane type-1" evidence="7">
    <location>
        <begin position="190"/>
        <end position="381"/>
    </location>
</feature>
<evidence type="ECO:0000256" key="2">
    <source>
        <dbReference type="ARBA" id="ARBA00022448"/>
    </source>
</evidence>
<evidence type="ECO:0000256" key="1">
    <source>
        <dbReference type="ARBA" id="ARBA00004651"/>
    </source>
</evidence>
<reference evidence="8" key="2">
    <citation type="submission" date="2021-08" db="EMBL/GenBank/DDBJ databases">
        <authorList>
            <person name="Tani A."/>
            <person name="Ola A."/>
            <person name="Ogura Y."/>
            <person name="Katsura K."/>
            <person name="Hayashi T."/>
        </authorList>
    </citation>
    <scope>NUCLEOTIDE SEQUENCE</scope>
    <source>
        <strain evidence="8">LMG 23639</strain>
    </source>
</reference>
<dbReference type="InterPro" id="IPR035906">
    <property type="entry name" value="MetI-like_sf"/>
</dbReference>
<evidence type="ECO:0000256" key="3">
    <source>
        <dbReference type="ARBA" id="ARBA00022692"/>
    </source>
</evidence>
<dbReference type="PROSITE" id="PS50928">
    <property type="entry name" value="ABC_TM1"/>
    <property type="match status" value="1"/>
</dbReference>
<dbReference type="PANTHER" id="PTHR30177:SF30">
    <property type="entry name" value="GLYCINE BETAINE UPTAKE SYSTEM PERMEASE PROTEIN YEHY"/>
    <property type="match status" value="1"/>
</dbReference>
<feature type="transmembrane region" description="Helical" evidence="6">
    <location>
        <begin position="190"/>
        <end position="211"/>
    </location>
</feature>